<dbReference type="CDD" id="cd06170">
    <property type="entry name" value="LuxR_C_like"/>
    <property type="match status" value="1"/>
</dbReference>
<dbReference type="EMBL" id="RBZY01000010">
    <property type="protein sequence ID" value="RWR21337.1"/>
    <property type="molecule type" value="Genomic_DNA"/>
</dbReference>
<dbReference type="Pfam" id="PF00196">
    <property type="entry name" value="GerE"/>
    <property type="match status" value="1"/>
</dbReference>
<keyword evidence="2" id="KW-0238">DNA-binding</keyword>
<dbReference type="SUPFAM" id="SSF52540">
    <property type="entry name" value="P-loop containing nucleoside triphosphate hydrolases"/>
    <property type="match status" value="1"/>
</dbReference>
<dbReference type="SUPFAM" id="SSF46894">
    <property type="entry name" value="C-terminal effector domain of the bipartite response regulators"/>
    <property type="match status" value="1"/>
</dbReference>
<dbReference type="PROSITE" id="PS50043">
    <property type="entry name" value="HTH_LUXR_2"/>
    <property type="match status" value="1"/>
</dbReference>
<keyword evidence="3" id="KW-0804">Transcription</keyword>
<dbReference type="InterPro" id="IPR016032">
    <property type="entry name" value="Sig_transdc_resp-reg_C-effctor"/>
</dbReference>
<dbReference type="OrthoDB" id="5476461at2"/>
<protein>
    <submittedName>
        <fullName evidence="5">AAA family ATPase</fullName>
    </submittedName>
</protein>
<evidence type="ECO:0000259" key="4">
    <source>
        <dbReference type="PROSITE" id="PS50043"/>
    </source>
</evidence>
<dbReference type="PROSITE" id="PS00622">
    <property type="entry name" value="HTH_LUXR_1"/>
    <property type="match status" value="1"/>
</dbReference>
<dbReference type="Gene3D" id="1.10.10.10">
    <property type="entry name" value="Winged helix-like DNA-binding domain superfamily/Winged helix DNA-binding domain"/>
    <property type="match status" value="1"/>
</dbReference>
<proteinExistence type="predicted"/>
<dbReference type="Gene3D" id="3.40.50.300">
    <property type="entry name" value="P-loop containing nucleotide triphosphate hydrolases"/>
    <property type="match status" value="1"/>
</dbReference>
<dbReference type="SUPFAM" id="SSF48452">
    <property type="entry name" value="TPR-like"/>
    <property type="match status" value="1"/>
</dbReference>
<dbReference type="InterPro" id="IPR003593">
    <property type="entry name" value="AAA+_ATPase"/>
</dbReference>
<evidence type="ECO:0000313" key="5">
    <source>
        <dbReference type="EMBL" id="RWR21337.1"/>
    </source>
</evidence>
<dbReference type="PANTHER" id="PTHR44688:SF16">
    <property type="entry name" value="DNA-BINDING TRANSCRIPTIONAL ACTIVATOR DEVR_DOSR"/>
    <property type="match status" value="1"/>
</dbReference>
<dbReference type="AlphaFoldDB" id="A0A3S3N0E2"/>
<dbReference type="Proteomes" id="UP000285970">
    <property type="component" value="Unassembled WGS sequence"/>
</dbReference>
<evidence type="ECO:0000256" key="2">
    <source>
        <dbReference type="ARBA" id="ARBA00023125"/>
    </source>
</evidence>
<evidence type="ECO:0000313" key="6">
    <source>
        <dbReference type="Proteomes" id="UP000285970"/>
    </source>
</evidence>
<dbReference type="GO" id="GO:0003677">
    <property type="term" value="F:DNA binding"/>
    <property type="evidence" value="ECO:0007669"/>
    <property type="project" value="UniProtKB-KW"/>
</dbReference>
<dbReference type="Pfam" id="PF14559">
    <property type="entry name" value="TPR_19"/>
    <property type="match status" value="1"/>
</dbReference>
<evidence type="ECO:0000256" key="1">
    <source>
        <dbReference type="ARBA" id="ARBA00023015"/>
    </source>
</evidence>
<dbReference type="CDD" id="cd00009">
    <property type="entry name" value="AAA"/>
    <property type="match status" value="1"/>
</dbReference>
<comment type="caution">
    <text evidence="5">The sequence shown here is derived from an EMBL/GenBank/DDBJ whole genome shotgun (WGS) entry which is preliminary data.</text>
</comment>
<dbReference type="InterPro" id="IPR011990">
    <property type="entry name" value="TPR-like_helical_dom_sf"/>
</dbReference>
<dbReference type="Pfam" id="PF13191">
    <property type="entry name" value="AAA_16"/>
    <property type="match status" value="1"/>
</dbReference>
<keyword evidence="1" id="KW-0805">Transcription regulation</keyword>
<organism evidence="5 6">
    <name type="scientific">Microbacterium enclense</name>
    <dbReference type="NCBI Taxonomy" id="993073"/>
    <lineage>
        <taxon>Bacteria</taxon>
        <taxon>Bacillati</taxon>
        <taxon>Actinomycetota</taxon>
        <taxon>Actinomycetes</taxon>
        <taxon>Micrococcales</taxon>
        <taxon>Microbacteriaceae</taxon>
        <taxon>Microbacterium</taxon>
    </lineage>
</organism>
<feature type="domain" description="HTH luxR-type" evidence="4">
    <location>
        <begin position="826"/>
        <end position="891"/>
    </location>
</feature>
<dbReference type="PANTHER" id="PTHR44688">
    <property type="entry name" value="DNA-BINDING TRANSCRIPTIONAL ACTIVATOR DEVR_DOSR"/>
    <property type="match status" value="1"/>
</dbReference>
<name>A0A3S3N0E2_9MICO</name>
<dbReference type="InterPro" id="IPR000792">
    <property type="entry name" value="Tscrpt_reg_LuxR_C"/>
</dbReference>
<dbReference type="GO" id="GO:0006355">
    <property type="term" value="P:regulation of DNA-templated transcription"/>
    <property type="evidence" value="ECO:0007669"/>
    <property type="project" value="InterPro"/>
</dbReference>
<accession>A0A3S3N0E2</accession>
<dbReference type="InterPro" id="IPR027417">
    <property type="entry name" value="P-loop_NTPase"/>
</dbReference>
<dbReference type="InterPro" id="IPR036388">
    <property type="entry name" value="WH-like_DNA-bd_sf"/>
</dbReference>
<reference evidence="5 6" key="1">
    <citation type="journal article" date="2018" name="Front. Microbiol.">
        <title>Novel Insights Into Bacterial Dimethylsulfoniopropionate Catabolism in the East China Sea.</title>
        <authorList>
            <person name="Liu J."/>
            <person name="Liu J."/>
            <person name="Zhang S.H."/>
            <person name="Liang J."/>
            <person name="Lin H."/>
            <person name="Song D."/>
            <person name="Yang G.P."/>
            <person name="Todd J.D."/>
            <person name="Zhang X.H."/>
        </authorList>
    </citation>
    <scope>NUCLEOTIDE SEQUENCE [LARGE SCALE GENOMIC DNA]</scope>
    <source>
        <strain evidence="5 6">ZYFD042</strain>
    </source>
</reference>
<sequence>MPRHPAPFCTPAGTSPCFRRGDLSTVCVWGHPGRTDDSPAASSTDAVGSVRMSFHGRERELQVAAALCSMQEGAACLFVGDTGSGKSALAREIARRCDTAVVAVSPTERMWPLSGLSAFAAGLGGTRGTAVDAVLARGKDWPEQVLAEEVSRTLHLVREQPCVLVIDDLDAMDSASLTVLSYVGARLRGTGVRVLATVHTLEARLDFAGVMHTQIDALSFEESVALARDVIGPGTSPAVLHLVAAFTGGDAGLISRVRLTPAEASGEAALPLPLRVVHDPVRRARGLSRPVADPQVSALLDLLSVGPVYAYEAMRSAGAEIDVQVDALIDAGLVTVSEGLTRISDPATRLRHHAALTPEDRRRLHARAACDHAAGTASRLWHESFLRPTEDRLGLLAAAVDLAVNGDTLPAIEFAERALAGDVDAVQRDRGLVELSDALVLGGHDLLGQHYLGRAVDTAAADVRVRAAIAAVRAGARVDHVIRDALPATVEWEDDAIATERLLCESAGLHMSRGELDLAVERVRAIVEREAATDETLVVARILREMGMVVPEDLAAAADLTAALAPETSIEVATLTATALLLHERYADVRGVAQALLNRAPRPAPMWRERLLRTVVSAEVRGGDPVAARQAVAAWRREWLPGRGPDAARTLLLAQAAAIDPADRTTADLVRQGRDLSRREGAPALLPFFAAVEGSLALTEGRYDDAVNSLRAAQQAAPGDDPAFLRIAADLIEALWLTERFVEARAELTRLELSLASRPRRWTTLAVARSHAVCRSGRDGRRAFAEAEAIYRSDDSPYEYARLRSAQERFLPAREGIRGPGPSQRDALAGTDFTTDEQDVIVLVEQGLRNRDIASTLFISLRSVELRLTRIYRKLGVGSRAQLVAHLHGAASA</sequence>
<dbReference type="SMART" id="SM00421">
    <property type="entry name" value="HTH_LUXR"/>
    <property type="match status" value="1"/>
</dbReference>
<dbReference type="SMART" id="SM00382">
    <property type="entry name" value="AAA"/>
    <property type="match status" value="1"/>
</dbReference>
<evidence type="ECO:0000256" key="3">
    <source>
        <dbReference type="ARBA" id="ARBA00023163"/>
    </source>
</evidence>
<dbReference type="InterPro" id="IPR041664">
    <property type="entry name" value="AAA_16"/>
</dbReference>
<gene>
    <name evidence="5" type="ORF">D8Y23_04155</name>
</gene>